<dbReference type="EMBL" id="JAIWYP010000004">
    <property type="protein sequence ID" value="KAH3829829.1"/>
    <property type="molecule type" value="Genomic_DNA"/>
</dbReference>
<comment type="caution">
    <text evidence="2">The sequence shown here is derived from an EMBL/GenBank/DDBJ whole genome shotgun (WGS) entry which is preliminary data.</text>
</comment>
<feature type="region of interest" description="Disordered" evidence="1">
    <location>
        <begin position="1"/>
        <end position="30"/>
    </location>
</feature>
<reference evidence="2" key="1">
    <citation type="journal article" date="2019" name="bioRxiv">
        <title>The Genome of the Zebra Mussel, Dreissena polymorpha: A Resource for Invasive Species Research.</title>
        <authorList>
            <person name="McCartney M.A."/>
            <person name="Auch B."/>
            <person name="Kono T."/>
            <person name="Mallez S."/>
            <person name="Zhang Y."/>
            <person name="Obille A."/>
            <person name="Becker A."/>
            <person name="Abrahante J.E."/>
            <person name="Garbe J."/>
            <person name="Badalamenti J.P."/>
            <person name="Herman A."/>
            <person name="Mangelson H."/>
            <person name="Liachko I."/>
            <person name="Sullivan S."/>
            <person name="Sone E.D."/>
            <person name="Koren S."/>
            <person name="Silverstein K.A.T."/>
            <person name="Beckman K.B."/>
            <person name="Gohl D.M."/>
        </authorList>
    </citation>
    <scope>NUCLEOTIDE SEQUENCE</scope>
    <source>
        <strain evidence="2">Duluth1</strain>
        <tissue evidence="2">Whole animal</tissue>
    </source>
</reference>
<dbReference type="AlphaFoldDB" id="A0A9D4HAF5"/>
<reference evidence="2" key="2">
    <citation type="submission" date="2020-11" db="EMBL/GenBank/DDBJ databases">
        <authorList>
            <person name="McCartney M.A."/>
            <person name="Auch B."/>
            <person name="Kono T."/>
            <person name="Mallez S."/>
            <person name="Becker A."/>
            <person name="Gohl D.M."/>
            <person name="Silverstein K.A.T."/>
            <person name="Koren S."/>
            <person name="Bechman K.B."/>
            <person name="Herman A."/>
            <person name="Abrahante J.E."/>
            <person name="Garbe J."/>
        </authorList>
    </citation>
    <scope>NUCLEOTIDE SEQUENCE</scope>
    <source>
        <strain evidence="2">Duluth1</strain>
        <tissue evidence="2">Whole animal</tissue>
    </source>
</reference>
<proteinExistence type="predicted"/>
<name>A0A9D4HAF5_DREPO</name>
<organism evidence="2 3">
    <name type="scientific">Dreissena polymorpha</name>
    <name type="common">Zebra mussel</name>
    <name type="synonym">Mytilus polymorpha</name>
    <dbReference type="NCBI Taxonomy" id="45954"/>
    <lineage>
        <taxon>Eukaryota</taxon>
        <taxon>Metazoa</taxon>
        <taxon>Spiralia</taxon>
        <taxon>Lophotrochozoa</taxon>
        <taxon>Mollusca</taxon>
        <taxon>Bivalvia</taxon>
        <taxon>Autobranchia</taxon>
        <taxon>Heteroconchia</taxon>
        <taxon>Euheterodonta</taxon>
        <taxon>Imparidentia</taxon>
        <taxon>Neoheterodontei</taxon>
        <taxon>Myida</taxon>
        <taxon>Dreissenoidea</taxon>
        <taxon>Dreissenidae</taxon>
        <taxon>Dreissena</taxon>
    </lineage>
</organism>
<keyword evidence="3" id="KW-1185">Reference proteome</keyword>
<evidence type="ECO:0000313" key="2">
    <source>
        <dbReference type="EMBL" id="KAH3829829.1"/>
    </source>
</evidence>
<gene>
    <name evidence="2" type="ORF">DPMN_103058</name>
</gene>
<dbReference type="Proteomes" id="UP000828390">
    <property type="component" value="Unassembled WGS sequence"/>
</dbReference>
<accession>A0A9D4HAF5</accession>
<evidence type="ECO:0000313" key="3">
    <source>
        <dbReference type="Proteomes" id="UP000828390"/>
    </source>
</evidence>
<protein>
    <submittedName>
        <fullName evidence="2">Uncharacterized protein</fullName>
    </submittedName>
</protein>
<evidence type="ECO:0000256" key="1">
    <source>
        <dbReference type="SAM" id="MobiDB-lite"/>
    </source>
</evidence>
<sequence>MESPPPPERQHGTPRTFPRTKITPTTPTSQRIALENLKQQMTFSDQEDVRINSQPHYL</sequence>